<dbReference type="Proteomes" id="UP000318571">
    <property type="component" value="Chromosome 3"/>
</dbReference>
<protein>
    <submittedName>
        <fullName evidence="2">Uncharacterized protein</fullName>
    </submittedName>
</protein>
<evidence type="ECO:0000313" key="2">
    <source>
        <dbReference type="EMBL" id="TRY73337.1"/>
    </source>
</evidence>
<comment type="caution">
    <text evidence="2">The sequence shown here is derived from an EMBL/GenBank/DDBJ whole genome shotgun (WGS) entry which is preliminary data.</text>
</comment>
<sequence length="363" mass="41755">MISGQVCMAGRLHPTVQSKRTNLPGHWTKWTAPAVIPKITGSCFFAVCLVALFFPAGGHTKALAKRPPSFDFSRPIITPKMMSSLSSPTNDCFKINSSTPLAELNGFFKKYPTGNLVQIKSGKNKQKTLSVNPMSYEVVWTGKDPKNNAKYFRTSRHPYKPGNLIENVFSCRHLCIDRHGKVYAKSSANINDDDECRFKMTFRNTAGTIAEHKALASLLYSNETHTLLLDRRGKGQARYVEIGKEDKNHLMIIFPLNKTVVLEEATTHYGTSSKSSSALRDQAKRRRKSRRRKCRQSVSALKPSWSVNRVKGKCRKKEFIRKCRKKQLQKRPKRRHRRRRERRSCSKKYRAQRKKRRNKEQAR</sequence>
<keyword evidence="3" id="KW-1185">Reference proteome</keyword>
<organism evidence="2 3">
    <name type="scientific">Tigriopus californicus</name>
    <name type="common">Marine copepod</name>
    <dbReference type="NCBI Taxonomy" id="6832"/>
    <lineage>
        <taxon>Eukaryota</taxon>
        <taxon>Metazoa</taxon>
        <taxon>Ecdysozoa</taxon>
        <taxon>Arthropoda</taxon>
        <taxon>Crustacea</taxon>
        <taxon>Multicrustacea</taxon>
        <taxon>Hexanauplia</taxon>
        <taxon>Copepoda</taxon>
        <taxon>Harpacticoida</taxon>
        <taxon>Harpacticidae</taxon>
        <taxon>Tigriopus</taxon>
    </lineage>
</organism>
<evidence type="ECO:0000313" key="3">
    <source>
        <dbReference type="Proteomes" id="UP000318571"/>
    </source>
</evidence>
<accession>A0A553P6M4</accession>
<reference evidence="2 3" key="1">
    <citation type="journal article" date="2018" name="Nat. Ecol. Evol.">
        <title>Genomic signatures of mitonuclear coevolution across populations of Tigriopus californicus.</title>
        <authorList>
            <person name="Barreto F.S."/>
            <person name="Watson E.T."/>
            <person name="Lima T.G."/>
            <person name="Willett C.S."/>
            <person name="Edmands S."/>
            <person name="Li W."/>
            <person name="Burton R.S."/>
        </authorList>
    </citation>
    <scope>NUCLEOTIDE SEQUENCE [LARGE SCALE GENOMIC DNA]</scope>
    <source>
        <strain evidence="2 3">San Diego</strain>
    </source>
</reference>
<dbReference type="Gene3D" id="2.80.10.50">
    <property type="match status" value="1"/>
</dbReference>
<proteinExistence type="predicted"/>
<feature type="region of interest" description="Disordered" evidence="1">
    <location>
        <begin position="271"/>
        <end position="298"/>
    </location>
</feature>
<dbReference type="SUPFAM" id="SSF50353">
    <property type="entry name" value="Cytokine"/>
    <property type="match status" value="1"/>
</dbReference>
<name>A0A553P6M4_TIGCA</name>
<gene>
    <name evidence="2" type="ORF">TCAL_05564</name>
</gene>
<feature type="compositionally biased region" description="Basic residues" evidence="1">
    <location>
        <begin position="283"/>
        <end position="295"/>
    </location>
</feature>
<feature type="region of interest" description="Disordered" evidence="1">
    <location>
        <begin position="324"/>
        <end position="363"/>
    </location>
</feature>
<dbReference type="EMBL" id="VCGU01000007">
    <property type="protein sequence ID" value="TRY73337.1"/>
    <property type="molecule type" value="Genomic_DNA"/>
</dbReference>
<evidence type="ECO:0000256" key="1">
    <source>
        <dbReference type="SAM" id="MobiDB-lite"/>
    </source>
</evidence>
<dbReference type="AlphaFoldDB" id="A0A553P6M4"/>
<dbReference type="InterPro" id="IPR008996">
    <property type="entry name" value="IL1/FGF"/>
</dbReference>